<reference evidence="3" key="1">
    <citation type="submission" date="2025-08" db="UniProtKB">
        <authorList>
            <consortium name="RefSeq"/>
        </authorList>
    </citation>
    <scope>IDENTIFICATION</scope>
</reference>
<protein>
    <submittedName>
        <fullName evidence="3">Uncharacterized protein LOC106511893</fullName>
    </submittedName>
</protein>
<dbReference type="InParanoid" id="A0A2I4AKR3"/>
<dbReference type="AlphaFoldDB" id="A0A2I4AKR3"/>
<dbReference type="Proteomes" id="UP000192220">
    <property type="component" value="Unplaced"/>
</dbReference>
<accession>A0A2I4AKR3</accession>
<evidence type="ECO:0000313" key="3">
    <source>
        <dbReference type="RefSeq" id="XP_013856072.1"/>
    </source>
</evidence>
<proteinExistence type="predicted"/>
<feature type="domain" description="Integrase core" evidence="1">
    <location>
        <begin position="95"/>
        <end position="258"/>
    </location>
</feature>
<dbReference type="GeneID" id="106511893"/>
<dbReference type="PANTHER" id="PTHR46791">
    <property type="entry name" value="EXPRESSED PROTEIN"/>
    <property type="match status" value="1"/>
</dbReference>
<dbReference type="Pfam" id="PF24764">
    <property type="entry name" value="rva_4"/>
    <property type="match status" value="1"/>
</dbReference>
<dbReference type="InterPro" id="IPR058913">
    <property type="entry name" value="Integrase_dom_put"/>
</dbReference>
<dbReference type="RefSeq" id="XP_013856072.1">
    <property type="nucleotide sequence ID" value="XM_014000618.1"/>
</dbReference>
<evidence type="ECO:0000259" key="1">
    <source>
        <dbReference type="Pfam" id="PF24764"/>
    </source>
</evidence>
<dbReference type="PANTHER" id="PTHR46791:SF5">
    <property type="entry name" value="CLR5 DOMAIN-CONTAINING PROTEIN-RELATED"/>
    <property type="match status" value="1"/>
</dbReference>
<sequence length="360" mass="41017">MSVRRFWINHQLRRKKHVTDAQLEIAVTSSITKTGPSYGRKFMTGFLSSVGVRAGECRVGKILREVHQPYNELRCQGARNLNPIPYYAGHMGHKLHIDQNEKMVMFGATHILAIDGFSSKIVAQATMPVKNNLVTYDQVYRTAVANNGMWVQLRVDHGREFYLSLYVQKKLSQHRHNTSRPPYVQTTSSKNLRIERIWPEVNNRVNYPLKRVLVHLQDQEMLNMEDNITKFCLSHLVCQVSQVGLGRVVQSWNAHRIPGRGVPNQLAAIGCPSGVSVELVPSAEEAASMYEQELGSSLTWVSSFGLDPFSSEQDRCNAEQLFGHTYPDITVLFDTVVNYEDRPFQEALFHLINVTERFTE</sequence>
<evidence type="ECO:0000313" key="2">
    <source>
        <dbReference type="Proteomes" id="UP000192220"/>
    </source>
</evidence>
<dbReference type="KEGG" id="alim:106511893"/>
<gene>
    <name evidence="3" type="primary">LOC106511893</name>
</gene>
<keyword evidence="2" id="KW-1185">Reference proteome</keyword>
<dbReference type="OrthoDB" id="5952813at2759"/>
<organism evidence="2 3">
    <name type="scientific">Austrofundulus limnaeus</name>
    <name type="common">Annual killifish</name>
    <dbReference type="NCBI Taxonomy" id="52670"/>
    <lineage>
        <taxon>Eukaryota</taxon>
        <taxon>Metazoa</taxon>
        <taxon>Chordata</taxon>
        <taxon>Craniata</taxon>
        <taxon>Vertebrata</taxon>
        <taxon>Euteleostomi</taxon>
        <taxon>Actinopterygii</taxon>
        <taxon>Neopterygii</taxon>
        <taxon>Teleostei</taxon>
        <taxon>Neoteleostei</taxon>
        <taxon>Acanthomorphata</taxon>
        <taxon>Ovalentaria</taxon>
        <taxon>Atherinomorphae</taxon>
        <taxon>Cyprinodontiformes</taxon>
        <taxon>Rivulidae</taxon>
        <taxon>Austrofundulus</taxon>
    </lineage>
</organism>
<name>A0A2I4AKR3_AUSLI</name>